<dbReference type="InterPro" id="IPR027417">
    <property type="entry name" value="P-loop_NTPase"/>
</dbReference>
<dbReference type="InterPro" id="IPR011527">
    <property type="entry name" value="ABC1_TM_dom"/>
</dbReference>
<dbReference type="CDD" id="cd03223">
    <property type="entry name" value="ABCD_peroxisomal_ALDP"/>
    <property type="match status" value="1"/>
</dbReference>
<dbReference type="PROSITE" id="PS50929">
    <property type="entry name" value="ABC_TM1F"/>
    <property type="match status" value="1"/>
</dbReference>
<dbReference type="GO" id="GO:0140359">
    <property type="term" value="F:ABC-type transporter activity"/>
    <property type="evidence" value="ECO:0007669"/>
    <property type="project" value="InterPro"/>
</dbReference>
<dbReference type="SUPFAM" id="SSF90123">
    <property type="entry name" value="ABC transporter transmembrane region"/>
    <property type="match status" value="1"/>
</dbReference>
<dbReference type="Gene3D" id="3.40.50.300">
    <property type="entry name" value="P-loop containing nucleotide triphosphate hydrolases"/>
    <property type="match status" value="1"/>
</dbReference>
<protein>
    <submittedName>
        <fullName evidence="10">Vitamin B12 transport ATP-binding protein BacA</fullName>
    </submittedName>
</protein>
<dbReference type="PANTHER" id="PTHR11384:SF59">
    <property type="entry name" value="LYSOSOMAL COBALAMIN TRANSPORTER ABCD4"/>
    <property type="match status" value="1"/>
</dbReference>
<evidence type="ECO:0000256" key="1">
    <source>
        <dbReference type="ARBA" id="ARBA00022448"/>
    </source>
</evidence>
<dbReference type="InterPro" id="IPR050835">
    <property type="entry name" value="ABC_transporter_sub-D"/>
</dbReference>
<dbReference type="PANTHER" id="PTHR11384">
    <property type="entry name" value="ATP-BINDING CASSETTE, SUB-FAMILY D MEMBER"/>
    <property type="match status" value="1"/>
</dbReference>
<keyword evidence="6 7" id="KW-0472">Membrane</keyword>
<feature type="transmembrane region" description="Helical" evidence="7">
    <location>
        <begin position="67"/>
        <end position="92"/>
    </location>
</feature>
<evidence type="ECO:0000259" key="8">
    <source>
        <dbReference type="PROSITE" id="PS50893"/>
    </source>
</evidence>
<keyword evidence="4 10" id="KW-0067">ATP-binding</keyword>
<keyword evidence="1" id="KW-0813">Transport</keyword>
<dbReference type="InterPro" id="IPR003593">
    <property type="entry name" value="AAA+_ATPase"/>
</dbReference>
<evidence type="ECO:0000256" key="5">
    <source>
        <dbReference type="ARBA" id="ARBA00022989"/>
    </source>
</evidence>
<dbReference type="SUPFAM" id="SSF52540">
    <property type="entry name" value="P-loop containing nucleoside triphosphate hydrolases"/>
    <property type="match status" value="1"/>
</dbReference>
<accession>A0A1J5RI24</accession>
<evidence type="ECO:0000313" key="10">
    <source>
        <dbReference type="EMBL" id="OIQ89243.1"/>
    </source>
</evidence>
<reference evidence="10" key="1">
    <citation type="submission" date="2016-10" db="EMBL/GenBank/DDBJ databases">
        <title>Sequence of Gallionella enrichment culture.</title>
        <authorList>
            <person name="Poehlein A."/>
            <person name="Muehling M."/>
            <person name="Daniel R."/>
        </authorList>
    </citation>
    <scope>NUCLEOTIDE SEQUENCE</scope>
</reference>
<dbReference type="Pfam" id="PF06472">
    <property type="entry name" value="ABC_membrane_2"/>
    <property type="match status" value="1"/>
</dbReference>
<dbReference type="Gene3D" id="1.20.1560.10">
    <property type="entry name" value="ABC transporter type 1, transmembrane domain"/>
    <property type="match status" value="1"/>
</dbReference>
<dbReference type="InterPro" id="IPR036640">
    <property type="entry name" value="ABC1_TM_sf"/>
</dbReference>
<dbReference type="GO" id="GO:0005886">
    <property type="term" value="C:plasma membrane"/>
    <property type="evidence" value="ECO:0007669"/>
    <property type="project" value="TreeGrafter"/>
</dbReference>
<dbReference type="Pfam" id="PF00005">
    <property type="entry name" value="ABC_tran"/>
    <property type="match status" value="1"/>
</dbReference>
<evidence type="ECO:0000256" key="4">
    <source>
        <dbReference type="ARBA" id="ARBA00022840"/>
    </source>
</evidence>
<dbReference type="GO" id="GO:0005524">
    <property type="term" value="F:ATP binding"/>
    <property type="evidence" value="ECO:0007669"/>
    <property type="project" value="UniProtKB-KW"/>
</dbReference>
<gene>
    <name evidence="10" type="primary">bacA_5</name>
    <name evidence="10" type="ORF">GALL_288520</name>
</gene>
<feature type="domain" description="ABC transporter" evidence="8">
    <location>
        <begin position="365"/>
        <end position="572"/>
    </location>
</feature>
<name>A0A1J5RI24_9ZZZZ</name>
<feature type="domain" description="ABC transmembrane type-1" evidence="9">
    <location>
        <begin position="29"/>
        <end position="328"/>
    </location>
</feature>
<comment type="caution">
    <text evidence="10">The sequence shown here is derived from an EMBL/GenBank/DDBJ whole genome shotgun (WGS) entry which is preliminary data.</text>
</comment>
<dbReference type="AlphaFoldDB" id="A0A1J5RI24"/>
<keyword evidence="3" id="KW-0547">Nucleotide-binding</keyword>
<feature type="transmembrane region" description="Helical" evidence="7">
    <location>
        <begin position="183"/>
        <end position="204"/>
    </location>
</feature>
<keyword evidence="2 7" id="KW-0812">Transmembrane</keyword>
<dbReference type="InterPro" id="IPR003439">
    <property type="entry name" value="ABC_transporter-like_ATP-bd"/>
</dbReference>
<dbReference type="InterPro" id="IPR017871">
    <property type="entry name" value="ABC_transporter-like_CS"/>
</dbReference>
<feature type="transmembrane region" description="Helical" evidence="7">
    <location>
        <begin position="149"/>
        <end position="171"/>
    </location>
</feature>
<proteinExistence type="predicted"/>
<dbReference type="PROSITE" id="PS50893">
    <property type="entry name" value="ABC_TRANSPORTER_2"/>
    <property type="match status" value="1"/>
</dbReference>
<evidence type="ECO:0000256" key="3">
    <source>
        <dbReference type="ARBA" id="ARBA00022741"/>
    </source>
</evidence>
<dbReference type="GO" id="GO:0016887">
    <property type="term" value="F:ATP hydrolysis activity"/>
    <property type="evidence" value="ECO:0007669"/>
    <property type="project" value="InterPro"/>
</dbReference>
<evidence type="ECO:0000256" key="7">
    <source>
        <dbReference type="SAM" id="Phobius"/>
    </source>
</evidence>
<keyword evidence="5 7" id="KW-1133">Transmembrane helix</keyword>
<sequence length="572" mass="62569">MFANSRRFLSRFRALLFPFWVSEERWAAWGLLATIIGMNLGMVYLNVLFNSWNNAFYNALQDKKFDVFLHQLGVFGELAAIFIVVAVYQTYLRQMLQIRWRRWLTERMLGDWLGGRAFYRLQIDHGGADNPDQRIADDIDQFISGTLSLGLGLLDSVVTLASFAAILWGLSGAMQVGPVSVPGYMLWAALLYAVGGSWLTNLVGRPLVKLNFDQQRFEADFRFSLVRLRENAEGVALYGGEADESGRLKERFSHIVANWWGIMRRQKKLTFFTAGYNQLANVFPVVVAAPRFFAGTLSLGGLMQTASAFGQVQGALSWFIGAYASLADWKATVDRLLSFHQALEASRVPPAGQGIDRRFGDYGAVTVRDMALSLPDGRPLWRGGNVSIASGEAVLLTGPSGSGKSTLLRAMAGLWPYGAGEVHIPAGAKVLFVPQKSYLPIDSLRAAVSYPASAGAFSDADIAEALEACGLPALTAALDETAHWADRLSPGEQQRLAFARVLLHRPDWLFLDEATSALDETGEAALYALLRRRLPGTALFSVGHRGTLAALHDRILPLSALLGGAAPQPQPV</sequence>
<evidence type="ECO:0000259" key="9">
    <source>
        <dbReference type="PROSITE" id="PS50929"/>
    </source>
</evidence>
<evidence type="ECO:0000256" key="6">
    <source>
        <dbReference type="ARBA" id="ARBA00023136"/>
    </source>
</evidence>
<organism evidence="10">
    <name type="scientific">mine drainage metagenome</name>
    <dbReference type="NCBI Taxonomy" id="410659"/>
    <lineage>
        <taxon>unclassified sequences</taxon>
        <taxon>metagenomes</taxon>
        <taxon>ecological metagenomes</taxon>
    </lineage>
</organism>
<dbReference type="EMBL" id="MLJW01000337">
    <property type="protein sequence ID" value="OIQ89243.1"/>
    <property type="molecule type" value="Genomic_DNA"/>
</dbReference>
<feature type="transmembrane region" description="Helical" evidence="7">
    <location>
        <begin position="26"/>
        <end position="47"/>
    </location>
</feature>
<dbReference type="PROSITE" id="PS00211">
    <property type="entry name" value="ABC_TRANSPORTER_1"/>
    <property type="match status" value="1"/>
</dbReference>
<evidence type="ECO:0000256" key="2">
    <source>
        <dbReference type="ARBA" id="ARBA00022692"/>
    </source>
</evidence>
<dbReference type="SMART" id="SM00382">
    <property type="entry name" value="AAA"/>
    <property type="match status" value="1"/>
</dbReference>